<feature type="non-terminal residue" evidence="1">
    <location>
        <position position="154"/>
    </location>
</feature>
<gene>
    <name evidence="1" type="ORF">FOMPIDRAFT_1103358</name>
</gene>
<dbReference type="STRING" id="743788.S8F9I8"/>
<reference evidence="1 2" key="1">
    <citation type="journal article" date="2012" name="Science">
        <title>The Paleozoic origin of enzymatic lignin decomposition reconstructed from 31 fungal genomes.</title>
        <authorList>
            <person name="Floudas D."/>
            <person name="Binder M."/>
            <person name="Riley R."/>
            <person name="Barry K."/>
            <person name="Blanchette R.A."/>
            <person name="Henrissat B."/>
            <person name="Martinez A.T."/>
            <person name="Otillar R."/>
            <person name="Spatafora J.W."/>
            <person name="Yadav J.S."/>
            <person name="Aerts A."/>
            <person name="Benoit I."/>
            <person name="Boyd A."/>
            <person name="Carlson A."/>
            <person name="Copeland A."/>
            <person name="Coutinho P.M."/>
            <person name="de Vries R.P."/>
            <person name="Ferreira P."/>
            <person name="Findley K."/>
            <person name="Foster B."/>
            <person name="Gaskell J."/>
            <person name="Glotzer D."/>
            <person name="Gorecki P."/>
            <person name="Heitman J."/>
            <person name="Hesse C."/>
            <person name="Hori C."/>
            <person name="Igarashi K."/>
            <person name="Jurgens J.A."/>
            <person name="Kallen N."/>
            <person name="Kersten P."/>
            <person name="Kohler A."/>
            <person name="Kuees U."/>
            <person name="Kumar T.K.A."/>
            <person name="Kuo A."/>
            <person name="LaButti K."/>
            <person name="Larrondo L.F."/>
            <person name="Lindquist E."/>
            <person name="Ling A."/>
            <person name="Lombard V."/>
            <person name="Lucas S."/>
            <person name="Lundell T."/>
            <person name="Martin R."/>
            <person name="McLaughlin D.J."/>
            <person name="Morgenstern I."/>
            <person name="Morin E."/>
            <person name="Murat C."/>
            <person name="Nagy L.G."/>
            <person name="Nolan M."/>
            <person name="Ohm R.A."/>
            <person name="Patyshakuliyeva A."/>
            <person name="Rokas A."/>
            <person name="Ruiz-Duenas F.J."/>
            <person name="Sabat G."/>
            <person name="Salamov A."/>
            <person name="Samejima M."/>
            <person name="Schmutz J."/>
            <person name="Slot J.C."/>
            <person name="St John F."/>
            <person name="Stenlid J."/>
            <person name="Sun H."/>
            <person name="Sun S."/>
            <person name="Syed K."/>
            <person name="Tsang A."/>
            <person name="Wiebenga A."/>
            <person name="Young D."/>
            <person name="Pisabarro A."/>
            <person name="Eastwood D.C."/>
            <person name="Martin F."/>
            <person name="Cullen D."/>
            <person name="Grigoriev I.V."/>
            <person name="Hibbett D.S."/>
        </authorList>
    </citation>
    <scope>NUCLEOTIDE SEQUENCE</scope>
    <source>
        <strain evidence="2">FP-58527</strain>
    </source>
</reference>
<evidence type="ECO:0008006" key="3">
    <source>
        <dbReference type="Google" id="ProtNLM"/>
    </source>
</evidence>
<dbReference type="InParanoid" id="S8F9I8"/>
<dbReference type="Proteomes" id="UP000015241">
    <property type="component" value="Unassembled WGS sequence"/>
</dbReference>
<dbReference type="OrthoDB" id="2800599at2759"/>
<organism evidence="1 2">
    <name type="scientific">Fomitopsis schrenkii</name>
    <name type="common">Brown rot fungus</name>
    <dbReference type="NCBI Taxonomy" id="2126942"/>
    <lineage>
        <taxon>Eukaryota</taxon>
        <taxon>Fungi</taxon>
        <taxon>Dikarya</taxon>
        <taxon>Basidiomycota</taxon>
        <taxon>Agaricomycotina</taxon>
        <taxon>Agaricomycetes</taxon>
        <taxon>Polyporales</taxon>
        <taxon>Fomitopsis</taxon>
    </lineage>
</organism>
<evidence type="ECO:0000313" key="1">
    <source>
        <dbReference type="EMBL" id="EPS95304.1"/>
    </source>
</evidence>
<protein>
    <recommendedName>
        <fullName evidence="3">F-box domain-containing protein</fullName>
    </recommendedName>
</protein>
<accession>S8F9I8</accession>
<dbReference type="HOGENOM" id="CLU_1708495_0_0_1"/>
<feature type="non-terminal residue" evidence="1">
    <location>
        <position position="1"/>
    </location>
</feature>
<proteinExistence type="predicted"/>
<evidence type="ECO:0000313" key="2">
    <source>
        <dbReference type="Proteomes" id="UP000015241"/>
    </source>
</evidence>
<keyword evidence="2" id="KW-1185">Reference proteome</keyword>
<sequence length="154" mass="17619">IIDYLQYDWSALLICTAVCRTWHARAQKYLPTGYKHVIVLSSREDVRRLSRCARERVLSTRAVQVRGDDHASLGHLETFAAMLSGQLQDFNELQIVDGIWRTDVLHVRILFRCLSTFTGIRRLTLRNVNFPSAMELAGMLVALPNLFSLECVNI</sequence>
<dbReference type="EMBL" id="KE504210">
    <property type="protein sequence ID" value="EPS95304.1"/>
    <property type="molecule type" value="Genomic_DNA"/>
</dbReference>
<dbReference type="AlphaFoldDB" id="S8F9I8"/>
<name>S8F9I8_FOMSC</name>